<keyword evidence="1" id="KW-0456">Lyase</keyword>
<dbReference type="STRING" id="153971.AWC19_09620"/>
<keyword evidence="4" id="KW-1185">Reference proteome</keyword>
<evidence type="ECO:0000313" key="4">
    <source>
        <dbReference type="Proteomes" id="UP000193529"/>
    </source>
</evidence>
<dbReference type="InterPro" id="IPR032465">
    <property type="entry name" value="ACMSD"/>
</dbReference>
<dbReference type="SUPFAM" id="SSF51556">
    <property type="entry name" value="Metallo-dependent hydrolases"/>
    <property type="match status" value="1"/>
</dbReference>
<protein>
    <recommendedName>
        <fullName evidence="2">Amidohydrolase-related domain-containing protein</fullName>
    </recommendedName>
</protein>
<dbReference type="Gene3D" id="3.20.20.140">
    <property type="entry name" value="Metal-dependent hydrolases"/>
    <property type="match status" value="1"/>
</dbReference>
<evidence type="ECO:0000256" key="1">
    <source>
        <dbReference type="ARBA" id="ARBA00023239"/>
    </source>
</evidence>
<dbReference type="GO" id="GO:0016787">
    <property type="term" value="F:hydrolase activity"/>
    <property type="evidence" value="ECO:0007669"/>
    <property type="project" value="InterPro"/>
</dbReference>
<dbReference type="PANTHER" id="PTHR21240">
    <property type="entry name" value="2-AMINO-3-CARBOXYLMUCONATE-6-SEMIALDEHYDE DECARBOXYLASE"/>
    <property type="match status" value="1"/>
</dbReference>
<dbReference type="OrthoDB" id="8673349at2"/>
<dbReference type="InterPro" id="IPR006680">
    <property type="entry name" value="Amidohydro-rel"/>
</dbReference>
<evidence type="ECO:0000313" key="3">
    <source>
        <dbReference type="EMBL" id="ORW24357.1"/>
    </source>
</evidence>
<dbReference type="Proteomes" id="UP000193529">
    <property type="component" value="Unassembled WGS sequence"/>
</dbReference>
<organism evidence="3 4">
    <name type="scientific">Mycobacterium palustre</name>
    <dbReference type="NCBI Taxonomy" id="153971"/>
    <lineage>
        <taxon>Bacteria</taxon>
        <taxon>Bacillati</taxon>
        <taxon>Actinomycetota</taxon>
        <taxon>Actinomycetes</taxon>
        <taxon>Mycobacteriales</taxon>
        <taxon>Mycobacteriaceae</taxon>
        <taxon>Mycobacterium</taxon>
        <taxon>Mycobacterium simiae complex</taxon>
    </lineage>
</organism>
<dbReference type="PANTHER" id="PTHR21240:SF28">
    <property type="entry name" value="ISO-OROTATE DECARBOXYLASE (EUROFUNG)"/>
    <property type="match status" value="1"/>
</dbReference>
<reference evidence="3 4" key="1">
    <citation type="submission" date="2016-01" db="EMBL/GenBank/DDBJ databases">
        <title>The new phylogeny of the genus Mycobacterium.</title>
        <authorList>
            <person name="Tarcisio F."/>
            <person name="Conor M."/>
            <person name="Antonella G."/>
            <person name="Elisabetta G."/>
            <person name="Giulia F.S."/>
            <person name="Sara T."/>
            <person name="Anna F."/>
            <person name="Clotilde B."/>
            <person name="Roberto B."/>
            <person name="Veronica D.S."/>
            <person name="Fabio R."/>
            <person name="Monica P."/>
            <person name="Olivier J."/>
            <person name="Enrico T."/>
            <person name="Nicola S."/>
        </authorList>
    </citation>
    <scope>NUCLEOTIDE SEQUENCE [LARGE SCALE GENOMIC DNA]</scope>
    <source>
        <strain evidence="3 4">DSM 44572</strain>
    </source>
</reference>
<dbReference type="Pfam" id="PF04909">
    <property type="entry name" value="Amidohydro_2"/>
    <property type="match status" value="1"/>
</dbReference>
<dbReference type="InterPro" id="IPR032466">
    <property type="entry name" value="Metal_Hydrolase"/>
</dbReference>
<sequence>MNMDDPLVIVSTDGHIGQPFEQYRDYIDPAYRDRLSDLAEIQQFFATVVFGKLGKLPPDVARVVDERGVRRGLPEVFWDVDKRVKELDAEGIACEFVIHDGSLAPFFSSLGDAYPADVRAAGARAFNRWAGEFLSAARGRIVGNAELYPGDIAGSVADLPGLAERGFVSVTLPGHNADPSLPGLESREYDPLWATCAELGLALNVHAGWGRPQGAAMQFFRQLAPGASANMMQPESGASAEEGGETMEALEKLAREKKIDAKNPDSPLALTLHPQQALWRLILGGVFDRFPTLQLVLTEVRADWVPATIRYLDELFAKHPGKCELKPSEYYERNCAVAPSAPHRAEVEMLDQIGASKFMFGADIPHPEATWPNSRQWIADAFRGVPEDKLRMVLGENAIRVYNLDRAELEKTAARLAVKPSDLFTGADLDPRLLDNFDARAGYRRPADEIDKDQIRRELESDFARLANV</sequence>
<accession>A0A1X1ZLY6</accession>
<dbReference type="GO" id="GO:0005737">
    <property type="term" value="C:cytoplasm"/>
    <property type="evidence" value="ECO:0007669"/>
    <property type="project" value="TreeGrafter"/>
</dbReference>
<dbReference type="AlphaFoldDB" id="A0A1X1ZLY6"/>
<evidence type="ECO:0000259" key="2">
    <source>
        <dbReference type="Pfam" id="PF04909"/>
    </source>
</evidence>
<proteinExistence type="predicted"/>
<gene>
    <name evidence="3" type="ORF">AWC19_09620</name>
</gene>
<dbReference type="GO" id="GO:0019748">
    <property type="term" value="P:secondary metabolic process"/>
    <property type="evidence" value="ECO:0007669"/>
    <property type="project" value="TreeGrafter"/>
</dbReference>
<feature type="domain" description="Amidohydrolase-related" evidence="2">
    <location>
        <begin position="112"/>
        <end position="404"/>
    </location>
</feature>
<dbReference type="GO" id="GO:0016831">
    <property type="term" value="F:carboxy-lyase activity"/>
    <property type="evidence" value="ECO:0007669"/>
    <property type="project" value="InterPro"/>
</dbReference>
<name>A0A1X1ZLY6_9MYCO</name>
<dbReference type="EMBL" id="LQPJ01000102">
    <property type="protein sequence ID" value="ORW24357.1"/>
    <property type="molecule type" value="Genomic_DNA"/>
</dbReference>
<comment type="caution">
    <text evidence="3">The sequence shown here is derived from an EMBL/GenBank/DDBJ whole genome shotgun (WGS) entry which is preliminary data.</text>
</comment>